<dbReference type="GO" id="GO:0043195">
    <property type="term" value="C:terminal bouton"/>
    <property type="evidence" value="ECO:0007669"/>
    <property type="project" value="TreeGrafter"/>
</dbReference>
<dbReference type="SMART" id="SM00054">
    <property type="entry name" value="EFh"/>
    <property type="match status" value="3"/>
</dbReference>
<accession>A0A443S9A1</accession>
<dbReference type="GO" id="GO:0099509">
    <property type="term" value="P:regulation of presynaptic cytosolic calcium ion concentration"/>
    <property type="evidence" value="ECO:0007669"/>
    <property type="project" value="TreeGrafter"/>
</dbReference>
<dbReference type="EMBL" id="NCKV01005315">
    <property type="protein sequence ID" value="RWS24138.1"/>
    <property type="molecule type" value="Genomic_DNA"/>
</dbReference>
<evidence type="ECO:0000259" key="2">
    <source>
        <dbReference type="PROSITE" id="PS50222"/>
    </source>
</evidence>
<comment type="caution">
    <text evidence="3">The sequence shown here is derived from an EMBL/GenBank/DDBJ whole genome shotgun (WGS) entry which is preliminary data.</text>
</comment>
<dbReference type="PROSITE" id="PS00018">
    <property type="entry name" value="EF_HAND_1"/>
    <property type="match status" value="2"/>
</dbReference>
<dbReference type="GO" id="GO:0005634">
    <property type="term" value="C:nucleus"/>
    <property type="evidence" value="ECO:0007669"/>
    <property type="project" value="TreeGrafter"/>
</dbReference>
<protein>
    <submittedName>
        <fullName evidence="3">Calbindin-32-like protein</fullName>
    </submittedName>
</protein>
<dbReference type="GO" id="GO:0005509">
    <property type="term" value="F:calcium ion binding"/>
    <property type="evidence" value="ECO:0007669"/>
    <property type="project" value="InterPro"/>
</dbReference>
<dbReference type="Proteomes" id="UP000288716">
    <property type="component" value="Unassembled WGS sequence"/>
</dbReference>
<dbReference type="OrthoDB" id="428774at2759"/>
<dbReference type="Gene3D" id="1.10.238.10">
    <property type="entry name" value="EF-hand"/>
    <property type="match status" value="3"/>
</dbReference>
<feature type="domain" description="EF-hand" evidence="2">
    <location>
        <begin position="139"/>
        <end position="174"/>
    </location>
</feature>
<dbReference type="PANTHER" id="PTHR19972:SF10">
    <property type="entry name" value="CALBINDIN-32"/>
    <property type="match status" value="1"/>
</dbReference>
<keyword evidence="4" id="KW-1185">Reference proteome</keyword>
<dbReference type="PANTHER" id="PTHR19972">
    <property type="entry name" value="CALBINDIN"/>
    <property type="match status" value="1"/>
</dbReference>
<feature type="domain" description="EF-hand" evidence="2">
    <location>
        <begin position="229"/>
        <end position="264"/>
    </location>
</feature>
<dbReference type="InterPro" id="IPR011992">
    <property type="entry name" value="EF-hand-dom_pair"/>
</dbReference>
<dbReference type="Pfam" id="PF13499">
    <property type="entry name" value="EF-hand_7"/>
    <property type="match status" value="1"/>
</dbReference>
<dbReference type="PROSITE" id="PS50222">
    <property type="entry name" value="EF_HAND_2"/>
    <property type="match status" value="3"/>
</dbReference>
<dbReference type="GO" id="GO:1900271">
    <property type="term" value="P:regulation of long-term synaptic potentiation"/>
    <property type="evidence" value="ECO:0007669"/>
    <property type="project" value="TreeGrafter"/>
</dbReference>
<dbReference type="GO" id="GO:0030425">
    <property type="term" value="C:dendrite"/>
    <property type="evidence" value="ECO:0007669"/>
    <property type="project" value="TreeGrafter"/>
</dbReference>
<dbReference type="SUPFAM" id="SSF47473">
    <property type="entry name" value="EF-hand"/>
    <property type="match status" value="1"/>
</dbReference>
<dbReference type="AlphaFoldDB" id="A0A443S9A1"/>
<feature type="domain" description="EF-hand" evidence="2">
    <location>
        <begin position="184"/>
        <end position="219"/>
    </location>
</feature>
<evidence type="ECO:0000313" key="3">
    <source>
        <dbReference type="EMBL" id="RWS24138.1"/>
    </source>
</evidence>
<reference evidence="3 4" key="1">
    <citation type="journal article" date="2018" name="Gigascience">
        <title>Genomes of trombidid mites reveal novel predicted allergens and laterally-transferred genes associated with secondary metabolism.</title>
        <authorList>
            <person name="Dong X."/>
            <person name="Chaisiri K."/>
            <person name="Xia D."/>
            <person name="Armstrong S.D."/>
            <person name="Fang Y."/>
            <person name="Donnelly M.J."/>
            <person name="Kadowaki T."/>
            <person name="McGarry J.W."/>
            <person name="Darby A.C."/>
            <person name="Makepeace B.L."/>
        </authorList>
    </citation>
    <scope>NUCLEOTIDE SEQUENCE [LARGE SCALE GENOMIC DNA]</scope>
    <source>
        <strain evidence="3">UoL-UT</strain>
    </source>
</reference>
<name>A0A443S9A1_9ACAR</name>
<dbReference type="GO" id="GO:0005829">
    <property type="term" value="C:cytosol"/>
    <property type="evidence" value="ECO:0007669"/>
    <property type="project" value="TreeGrafter"/>
</dbReference>
<evidence type="ECO:0000256" key="1">
    <source>
        <dbReference type="ARBA" id="ARBA00022837"/>
    </source>
</evidence>
<dbReference type="InterPro" id="IPR018247">
    <property type="entry name" value="EF_Hand_1_Ca_BS"/>
</dbReference>
<organism evidence="3 4">
    <name type="scientific">Leptotrombidium deliense</name>
    <dbReference type="NCBI Taxonomy" id="299467"/>
    <lineage>
        <taxon>Eukaryota</taxon>
        <taxon>Metazoa</taxon>
        <taxon>Ecdysozoa</taxon>
        <taxon>Arthropoda</taxon>
        <taxon>Chelicerata</taxon>
        <taxon>Arachnida</taxon>
        <taxon>Acari</taxon>
        <taxon>Acariformes</taxon>
        <taxon>Trombidiformes</taxon>
        <taxon>Prostigmata</taxon>
        <taxon>Anystina</taxon>
        <taxon>Parasitengona</taxon>
        <taxon>Trombiculoidea</taxon>
        <taxon>Trombiculidae</taxon>
        <taxon>Leptotrombidium</taxon>
    </lineage>
</organism>
<dbReference type="InterPro" id="IPR002048">
    <property type="entry name" value="EF_hand_dom"/>
</dbReference>
<evidence type="ECO:0000313" key="4">
    <source>
        <dbReference type="Proteomes" id="UP000288716"/>
    </source>
</evidence>
<dbReference type="InterPro" id="IPR051001">
    <property type="entry name" value="Calbindin_Ca-bind"/>
</dbReference>
<dbReference type="STRING" id="299467.A0A443S9A1"/>
<keyword evidence="1" id="KW-0106">Calcium</keyword>
<dbReference type="VEuPathDB" id="VectorBase:LDEU007902"/>
<sequence length="315" mass="37838">MSALNPYVNLFYDWAEIKVKDLPHLKQKNFFEQFVDDKEGYLVTITPSQFVKCWIHYSRDGFIEGKMLDRFFVDYCECVNFQEREQFQRGGDLYRHVRKGFMEMYDTNEDGQLDIVETVKTMPFHSHFFDFFRKPKVYPTSVEFMKCWKFTDKNNDGFIDECELNDYISSLILTNENSEIDEQEVDEIVRVLMFMFDVNRDRKLHLSEIRSMVKIAEQGDPWVCRAEKITSRCAKELFKYYDRDKNHIIDDFELDALLCDVLAENRKNYHYFDIIELKDNISRKIFTFNKTQIQLNKKEFAKVVVMLKEAFDSLV</sequence>
<gene>
    <name evidence="3" type="ORF">B4U80_02660</name>
</gene>
<proteinExistence type="predicted"/>